<organism evidence="2 3">
    <name type="scientific">Dyella caseinilytica</name>
    <dbReference type="NCBI Taxonomy" id="1849581"/>
    <lineage>
        <taxon>Bacteria</taxon>
        <taxon>Pseudomonadati</taxon>
        <taxon>Pseudomonadota</taxon>
        <taxon>Gammaproteobacteria</taxon>
        <taxon>Lysobacterales</taxon>
        <taxon>Rhodanobacteraceae</taxon>
        <taxon>Dyella</taxon>
    </lineage>
</organism>
<feature type="domain" description="Methyltransferase" evidence="1">
    <location>
        <begin position="48"/>
        <end position="142"/>
    </location>
</feature>
<dbReference type="CDD" id="cd02440">
    <property type="entry name" value="AdoMet_MTases"/>
    <property type="match status" value="1"/>
</dbReference>
<dbReference type="Gene3D" id="3.40.50.150">
    <property type="entry name" value="Vaccinia Virus protein VP39"/>
    <property type="match status" value="1"/>
</dbReference>
<name>A0ABX7H0E5_9GAMM</name>
<dbReference type="GO" id="GO:0008168">
    <property type="term" value="F:methyltransferase activity"/>
    <property type="evidence" value="ECO:0007669"/>
    <property type="project" value="UniProtKB-KW"/>
</dbReference>
<dbReference type="SUPFAM" id="SSF53335">
    <property type="entry name" value="S-adenosyl-L-methionine-dependent methyltransferases"/>
    <property type="match status" value="1"/>
</dbReference>
<evidence type="ECO:0000313" key="2">
    <source>
        <dbReference type="EMBL" id="QRN56040.1"/>
    </source>
</evidence>
<reference evidence="2 3" key="1">
    <citation type="submission" date="2020-10" db="EMBL/GenBank/DDBJ databases">
        <title>Phylogeny of dyella-like bacteria.</title>
        <authorList>
            <person name="Fu J."/>
        </authorList>
    </citation>
    <scope>NUCLEOTIDE SEQUENCE [LARGE SCALE GENOMIC DNA]</scope>
    <source>
        <strain evidence="2 3">DHOB09</strain>
    </source>
</reference>
<dbReference type="InterPro" id="IPR041698">
    <property type="entry name" value="Methyltransf_25"/>
</dbReference>
<dbReference type="GO" id="GO:0032259">
    <property type="term" value="P:methylation"/>
    <property type="evidence" value="ECO:0007669"/>
    <property type="project" value="UniProtKB-KW"/>
</dbReference>
<keyword evidence="2" id="KW-0808">Transferase</keyword>
<sequence length="242" mass="26300">MSSVHEHYDSHLAPIYLWMVGGFDNAVALGKSDLDALGIKPDTHKVALDLGAGFGMHAIPLAREGCSVTAIDNSSLLLDELRARGAGLPIHAMEGDLLNASRYVSEAPQLVLCMGDTLTHIQSKGEVEGLFSEVSRLLAPKGLFAMTFRDYTSPAAGDRRFIPVRSDDSRIHTCFLEEEPTHMVVHDIVHERTGDAWLMKVSAYRKLRLSPDWVSSALREVGLSPTISAGPRGMVQIVARAA</sequence>
<dbReference type="InterPro" id="IPR029063">
    <property type="entry name" value="SAM-dependent_MTases_sf"/>
</dbReference>
<protein>
    <submittedName>
        <fullName evidence="2">Class I SAM-dependent methyltransferase</fullName>
    </submittedName>
</protein>
<evidence type="ECO:0000259" key="1">
    <source>
        <dbReference type="Pfam" id="PF13649"/>
    </source>
</evidence>
<dbReference type="EMBL" id="CP064030">
    <property type="protein sequence ID" value="QRN56040.1"/>
    <property type="molecule type" value="Genomic_DNA"/>
</dbReference>
<keyword evidence="2" id="KW-0489">Methyltransferase</keyword>
<evidence type="ECO:0000313" key="3">
    <source>
        <dbReference type="Proteomes" id="UP000663181"/>
    </source>
</evidence>
<keyword evidence="3" id="KW-1185">Reference proteome</keyword>
<accession>A0ABX7H0E5</accession>
<dbReference type="Pfam" id="PF13649">
    <property type="entry name" value="Methyltransf_25"/>
    <property type="match status" value="1"/>
</dbReference>
<dbReference type="Proteomes" id="UP000663181">
    <property type="component" value="Chromosome"/>
</dbReference>
<gene>
    <name evidence="2" type="ORF">ISN74_20125</name>
</gene>
<proteinExistence type="predicted"/>